<name>Q6TFD8_CAETA</name>
<organism evidence="1">
    <name type="scientific">Caedibacter taeniospiralis</name>
    <dbReference type="NCBI Taxonomy" id="28907"/>
    <lineage>
        <taxon>Bacteria</taxon>
        <taxon>Pseudomonadati</taxon>
        <taxon>Pseudomonadota</taxon>
        <taxon>Gammaproteobacteria</taxon>
        <taxon>Thiotrichales</taxon>
        <taxon>Fastidiosibacteraceae</taxon>
        <taxon>Caedibacter</taxon>
    </lineage>
</organism>
<geneLocation type="plasmid" evidence="1">
    <name>pKAP298</name>
</geneLocation>
<keyword evidence="1" id="KW-0614">Plasmid</keyword>
<dbReference type="EMBL" id="AY422720">
    <property type="protein sequence ID" value="AAR87121.1"/>
    <property type="molecule type" value="Genomic_DNA"/>
</dbReference>
<proteinExistence type="predicted"/>
<reference evidence="1" key="1">
    <citation type="journal article" date="2005" name="J. Mol. Evol.">
        <title>Sequence, transcription activity, and evolutionary origin of the R-body coding plasmid pKAP298 from the intracellular parasitic bacterium Caedibacter taeniospiralis.</title>
        <authorList>
            <person name="Jeblick J."/>
            <person name="Kusch J."/>
        </authorList>
    </citation>
    <scope>NUCLEOTIDE SEQUENCE</scope>
    <source>
        <plasmid evidence="1">pKAP298</plasmid>
    </source>
</reference>
<sequence length="57" mass="6871">MSYFDRCYKATNDKGELIEFYVKEHYNYESLMNANPTHVARISIDLDFYEHPIQDMC</sequence>
<accession>Q6TFD8</accession>
<protein>
    <submittedName>
        <fullName evidence="1">Uncharacterized protein</fullName>
    </submittedName>
</protein>
<evidence type="ECO:0000313" key="1">
    <source>
        <dbReference type="EMBL" id="AAR87121.1"/>
    </source>
</evidence>
<dbReference type="AlphaFoldDB" id="Q6TFD8"/>
<dbReference type="RefSeq" id="WP_011178472.1">
    <property type="nucleotide sequence ID" value="NC_005915.1"/>
</dbReference>